<dbReference type="GO" id="GO:0000215">
    <property type="term" value="F:tRNA 2'-phosphotransferase activity"/>
    <property type="evidence" value="ECO:0007669"/>
    <property type="project" value="UniProtKB-EC"/>
</dbReference>
<feature type="compositionally biased region" description="Basic and acidic residues" evidence="5">
    <location>
        <begin position="2870"/>
        <end position="2884"/>
    </location>
</feature>
<dbReference type="PANTHER" id="PTHR12684:SF2">
    <property type="entry name" value="TRNA 2'-PHOSPHOTRANSFERASE 1"/>
    <property type="match status" value="1"/>
</dbReference>
<feature type="region of interest" description="Disordered" evidence="5">
    <location>
        <begin position="1524"/>
        <end position="1545"/>
    </location>
</feature>
<feature type="region of interest" description="Disordered" evidence="5">
    <location>
        <begin position="247"/>
        <end position="277"/>
    </location>
</feature>
<feature type="region of interest" description="Disordered" evidence="5">
    <location>
        <begin position="3189"/>
        <end position="3210"/>
    </location>
</feature>
<feature type="region of interest" description="Disordered" evidence="5">
    <location>
        <begin position="2817"/>
        <end position="2908"/>
    </location>
</feature>
<reference evidence="7 8" key="1">
    <citation type="submission" date="2016-02" db="EMBL/GenBank/DDBJ databases">
        <title>Genome analysis of coral dinoflagellate symbionts highlights evolutionary adaptations to a symbiotic lifestyle.</title>
        <authorList>
            <person name="Aranda M."/>
            <person name="Li Y."/>
            <person name="Liew Y.J."/>
            <person name="Baumgarten S."/>
            <person name="Simakov O."/>
            <person name="Wilson M."/>
            <person name="Piel J."/>
            <person name="Ashoor H."/>
            <person name="Bougouffa S."/>
            <person name="Bajic V.B."/>
            <person name="Ryu T."/>
            <person name="Ravasi T."/>
            <person name="Bayer T."/>
            <person name="Micklem G."/>
            <person name="Kim H."/>
            <person name="Bhak J."/>
            <person name="Lajeunesse T.C."/>
            <person name="Voolstra C.R."/>
        </authorList>
    </citation>
    <scope>NUCLEOTIDE SEQUENCE [LARGE SCALE GENOMIC DNA]</scope>
    <source>
        <strain evidence="7 8">CCMP2467</strain>
    </source>
</reference>
<sequence length="3267" mass="358450">MSNDLAETDTLVAAEMPAICDVFGDSEGEPMDVVESANEEADGQVDMGKHFAVVVLKRGKQRVAKSTKKRNFAAGPSIDTADEGKNFTAVKNWVDVEGDEASFTKTNRRGLVQRGQSLILEGLRPPSTEVRAPGPGGCRKKRKVVNGKARWVNPTYVRVVQHKLPKTSKVVKVKEGMQIIDRAWCFIKDRLNLNQNTRMGLYVDGPTDTVFFAVATVYMVLRIAIGGARATIRAVTSCCCCSRAKHPRRVSRPGRDEEQTPRHDLSETESEEDENPCQADAIGWKEGSQIKRLSKERCNDAACGWVRLMGEDAHQSSSNELTWDGLQASCQLCARHKESYELSKARRACSVEGKAAGPPARRRNWANEGSRRTTTPSQLEARGLSSPPRLDHVAAPRSEAGTEMQAVEDRVLQGLTWEEVASIPDEDLRRRAVAQKRAVTVLEPEQHTPGTLEPPVEPALYAYLDSRMRGSSHAAALSQVLTGRGNHPEGAQRLKEAARKHWLQLPNDSPPSMRQYVWELAQAGADRLAGGEEAGRGHGESKHPWLPHGAQSSIAPGSDPWPVPSPGVMRGSFSSGTDPWPVPGPGAFIPGPVTQLQGRNRTTPEALFRTATRDEPLRLPDAAGALANATRAFRAGSYTDGEPPASDETAKALQAIAKSLTAKEDSLAQERGKLSSIGRLEERLVFLLRGCDTLRVTLCPGVAGKELYHALRIAGTQARPQLRRIEFPCNIQSRHSYGFAALQLGGKTLATIPDYCLSAGDFPLTSEEDFDNFGGSPDLKLEKKGRYPNTLTSWFRAALREAWAFSCVFGEEYYAPLEKAASHLLRLGEQHGYAWTATAVYSAWEELWARFCEEARELDRRVRREMKDESPTFARLKFFALSPGPDGQPWLQLPGTFRLEDDTQYFCTDMLPRMQRQLSRACWSGAQKRSVAAPSGGRAAGSEIQAEARSEPGRGQELTSAKPHGEVDGARVAGGKPEAEKPGGRSAPEAASKLLGPSLHPREAARSLDHRPKDAQGQYLCWDHLCHRGCNKGSACPHSHKSVPKWSGLDYSVQLQLLRRGGLKGSKAKTAADVEREFTRIRAEQAAKASAAKQEGIDTARAVAKAKAHSGAGNRDASRAGEQVDHVVDDLHDLHPTDQEGVLSELLGDAGNSWWVDKDAHGATLERPSEPFKDTPRAETMRAIDADEHRLGTYPEGLLGVYLRNRLLRLREDTGAPACPEDVTRLLEEAVDRGGPELAEAAAQLLEDKGVTRKAGELPAVQLSHINWDSAIGAGTLSWDGHGQWSMFDYRDQLWLDPTACQALGFAEASAEPKQCLLLHVAAAYLSRPGSPLPAEAAVQAQALSWRLWWAAQARVAEDSLGPVPARLSQAEADVRVFHHDLLYFGHDRDYRTLVAHPLDELADLGLAVLRLDAYLRPTVEVLCGARYQGDAASTRWVLIHKGHMRLLRPDSPQAPPLGSRELDAIGWEAYLEAAGDAPLLDTATLLQCQVCHPRRQPGSFRTGREAGAFGLQEVRAVSAKAGAVARSEPGPPADTASADWATRAGLPPAGTPVPLLLLGEPELRPPGAVVAPVRDDADVQEAMAYLGETGVDLLWLLPDSLLLGPPHQLWRPALQLAATHLQAGGRCVLEAPLYRRAWSDKSARAQLAGAVWHAARQSGPVLGASGPGLSMLRFSFAVPSGLLPALDALVAWRLSADGGGAGACAKINVEEATQALWEELQLKSPAEDNSRCGRLFPEAGPSESPPPSWLPANLTPEVREATYRYLEAVQDVKYSLEAWNKAVAAGTVLLRTCGGWHHAVAALRRGWRDKGGDHFAGLFDKRLDDHLPSDLLTWVRKVAQEGVDAQYRGTQRARVQATPHPSLKDHVEEARQLIWTDAARGRVLLMSPERGEEALLDGVVSVPLARVPKYNPDRSVSEKGRVIWDARVVNELCSKEDHFPAAQPKHAEVVRLIVWYQTRYPGVRILLAKKDISEAFKWLWVTQEDCRLFGADLPGELSEDHRGAPPRPVTVLYLAMTFGWTGAPGEFMAYAWAVKLLHRACCPDRAEWHDSSAFRSLALMDDSVVIEPDLGLRPQISMDALESAIRQILGPLAMNADKDVEEGALTTRKLIWGLEFDTEAGTCRLPPLKVERAYHVLQSGFFDAGQREVPLKEVQVLRGSQQFWLGVLPQLAPYLRSTNALLGPPNDKGQVVLRGSPQEQEDQWAAFWDAIELQRLLVGSRQFWETRFASQLEQALTTPELIALPEVQRKLVWVSADATPTRLGAIDWSGRVALACEAAPLLLPLTHPSSELEEGGSVARSEPGDDLVQIGVAELLALLVLVAARKEEWSGSVVLYLGDNTNVQDWLLKRQAGNSQANFLLKVLGALEGVHGLHVRGAYLRTYHNQTADDLTRLEPGEVMKNLGLERIEVPSDWSKVLEEAWVKRALLWLGQPEADRGVALQLAERRTGPQMPRALPALRWRVWEVGPQAQGVYERAFIAHGGTLASSEEPDPESRLCVVASVSGEAEARRVLCKAPSEAESLWIDSFRPLPLDALKSATHADAWELWGQEYDGRSFQDQVWWKRWVIAGVRKGSPGELEDFFQDRRAELEPCFKEGQGEPGELAPEQRTGACYLAWEQETEELVKRWLAERLAAPSRAGAMSQWGSKRKEEKAQRLRGSFRARSDADRRRLVKILRHEAHFLGIPVREDGWVSLRDLNYYVGTTSREDLEVLAGRDNKQRMVLYTDRETWIAAESGHSMSGVVGPGRELSAAEVPTLLVHGSYAEHTNSIYRHGLQARRAIHLLEIGSRHGRWRADLETAVFVRAQAAAAKGYGVPGREASAPTPDVGPFPALLNLGSQQVPPWRVPRPEKDPVTPTKPRRVPPWRVPRPEKDPPTLTEPRKQQVPPVRAPRPAKNPLTPPELQPCGPRCRQAWPFPTSLRALGQSPPWLVPSPVRPETHEKPSPPWTLSRGRMGHEHCSPLFSKGVPALYEQLGRLDCLGAAASMRHVREQGAYTRLHDTFHHPVGGGAAELAIGNWMLAFCAVLIEPSVSRHWQAGDANSRSLLEEFVRFGELAHRLVQPLCQVKQIYDLLDWRKGRRFCLSLLDQLASPNFAGSASSDSALAVARSAPGKEEEEVQGHWGTKEENEPLEVLAKTARALGEVAAEAPNAVAVAVSPGTLEAEVGVEEPDWSGDESPDIPVTIAKTEEDEEMPAAEETAASEAPKRPKRVVLATGQLALLRALAAANASNWADIQRTLKETPGDAEDKEDLVNNLTVAAEAPPH</sequence>
<feature type="compositionally biased region" description="Basic and acidic residues" evidence="5">
    <location>
        <begin position="253"/>
        <end position="266"/>
    </location>
</feature>
<dbReference type="OrthoDB" id="428488at2759"/>
<keyword evidence="4" id="KW-0862">Zinc</keyword>
<comment type="caution">
    <text evidence="7">The sequence shown here is derived from an EMBL/GenBank/DDBJ whole genome shotgun (WGS) entry which is preliminary data.</text>
</comment>
<accession>A0A1Q9DJF8</accession>
<keyword evidence="4" id="KW-0479">Metal-binding</keyword>
<evidence type="ECO:0000256" key="5">
    <source>
        <dbReference type="SAM" id="MobiDB-lite"/>
    </source>
</evidence>
<feature type="domain" description="C3H1-type" evidence="6">
    <location>
        <begin position="1015"/>
        <end position="1043"/>
    </location>
</feature>
<evidence type="ECO:0000313" key="7">
    <source>
        <dbReference type="EMBL" id="OLP95307.1"/>
    </source>
</evidence>
<keyword evidence="7" id="KW-0808">Transferase</keyword>
<evidence type="ECO:0000256" key="3">
    <source>
        <dbReference type="ARBA" id="ARBA00047949"/>
    </source>
</evidence>
<feature type="region of interest" description="Disordered" evidence="5">
    <location>
        <begin position="929"/>
        <end position="997"/>
    </location>
</feature>
<dbReference type="PANTHER" id="PTHR12684">
    <property type="entry name" value="PUTATIVE PHOSPHOTRANSFERASE"/>
    <property type="match status" value="1"/>
</dbReference>
<evidence type="ECO:0000256" key="4">
    <source>
        <dbReference type="PROSITE-ProRule" id="PRU00723"/>
    </source>
</evidence>
<comment type="catalytic activity">
    <reaction evidence="3">
        <text>2'-phospho-[ligated tRNA] + NAD(+) = mature tRNA + ADP-alpha-D-ribose 1'',2''-cyclic phosphate + nicotinamide</text>
        <dbReference type="Rhea" id="RHEA:23324"/>
        <dbReference type="Rhea" id="RHEA-COMP:11106"/>
        <dbReference type="Rhea" id="RHEA-COMP:11107"/>
        <dbReference type="ChEBI" id="CHEBI:17154"/>
        <dbReference type="ChEBI" id="CHEBI:57540"/>
        <dbReference type="ChEBI" id="CHEBI:76596"/>
        <dbReference type="ChEBI" id="CHEBI:82883"/>
        <dbReference type="ChEBI" id="CHEBI:85027"/>
        <dbReference type="EC" id="2.7.1.160"/>
    </reaction>
</comment>
<gene>
    <name evidence="7" type="primary">TRPT1</name>
    <name evidence="7" type="ORF">AK812_SmicGene22585</name>
</gene>
<dbReference type="EC" id="2.7.1.160" evidence="2"/>
<dbReference type="PROSITE" id="PS50103">
    <property type="entry name" value="ZF_C3H1"/>
    <property type="match status" value="1"/>
</dbReference>
<dbReference type="SUPFAM" id="SSF56399">
    <property type="entry name" value="ADP-ribosylation"/>
    <property type="match status" value="1"/>
</dbReference>
<dbReference type="InterPro" id="IPR000571">
    <property type="entry name" value="Znf_CCCH"/>
</dbReference>
<dbReference type="Proteomes" id="UP000186817">
    <property type="component" value="Unassembled WGS sequence"/>
</dbReference>
<keyword evidence="8" id="KW-1185">Reference proteome</keyword>
<proteinExistence type="predicted"/>
<dbReference type="Pfam" id="PF01885">
    <property type="entry name" value="PTS_2-RNA"/>
    <property type="match status" value="1"/>
</dbReference>
<dbReference type="GO" id="GO:0006388">
    <property type="term" value="P:tRNA splicing, via endonucleolytic cleavage and ligation"/>
    <property type="evidence" value="ECO:0007669"/>
    <property type="project" value="TreeGrafter"/>
</dbReference>
<evidence type="ECO:0000313" key="8">
    <source>
        <dbReference type="Proteomes" id="UP000186817"/>
    </source>
</evidence>
<protein>
    <recommendedName>
        <fullName evidence="2">2'-phosphotransferase</fullName>
        <ecNumber evidence="2">2.7.1.160</ecNumber>
    </recommendedName>
</protein>
<name>A0A1Q9DJF8_SYMMI</name>
<feature type="region of interest" description="Disordered" evidence="5">
    <location>
        <begin position="351"/>
        <end position="403"/>
    </location>
</feature>
<dbReference type="GO" id="GO:0008270">
    <property type="term" value="F:zinc ion binding"/>
    <property type="evidence" value="ECO:0007669"/>
    <property type="project" value="UniProtKB-KW"/>
</dbReference>
<dbReference type="InterPro" id="IPR042080">
    <property type="entry name" value="RNA_2'-PTrans_N"/>
</dbReference>
<evidence type="ECO:0000256" key="2">
    <source>
        <dbReference type="ARBA" id="ARBA00012007"/>
    </source>
</evidence>
<dbReference type="Gene3D" id="1.10.10.970">
    <property type="entry name" value="RNA 2'-phosphotransferase, Tpt1/KptA family, N-terminal domain"/>
    <property type="match status" value="1"/>
</dbReference>
<evidence type="ECO:0000256" key="1">
    <source>
        <dbReference type="ARBA" id="ARBA00003343"/>
    </source>
</evidence>
<organism evidence="7 8">
    <name type="scientific">Symbiodinium microadriaticum</name>
    <name type="common">Dinoflagellate</name>
    <name type="synonym">Zooxanthella microadriatica</name>
    <dbReference type="NCBI Taxonomy" id="2951"/>
    <lineage>
        <taxon>Eukaryota</taxon>
        <taxon>Sar</taxon>
        <taxon>Alveolata</taxon>
        <taxon>Dinophyceae</taxon>
        <taxon>Suessiales</taxon>
        <taxon>Symbiodiniaceae</taxon>
        <taxon>Symbiodinium</taxon>
    </lineage>
</organism>
<feature type="zinc finger region" description="C3H1-type" evidence="4">
    <location>
        <begin position="1015"/>
        <end position="1043"/>
    </location>
</feature>
<dbReference type="InterPro" id="IPR002745">
    <property type="entry name" value="Ptrans_KptA/Tpt1"/>
</dbReference>
<evidence type="ECO:0000259" key="6">
    <source>
        <dbReference type="PROSITE" id="PS50103"/>
    </source>
</evidence>
<dbReference type="EMBL" id="LSRX01000509">
    <property type="protein sequence ID" value="OLP95307.1"/>
    <property type="molecule type" value="Genomic_DNA"/>
</dbReference>
<comment type="function">
    <text evidence="1">Catalyzes the last step of tRNA splicing, the transfer of the splice junction 2'-phosphate from ligated tRNA to NAD to produce ADP-ribose 1''-2'' cyclic phosphate.</text>
</comment>
<keyword evidence="4" id="KW-0863">Zinc-finger</keyword>